<organism evidence="2 3">
    <name type="scientific">Nocardiopsis suaedae</name>
    <dbReference type="NCBI Taxonomy" id="3018444"/>
    <lineage>
        <taxon>Bacteria</taxon>
        <taxon>Bacillati</taxon>
        <taxon>Actinomycetota</taxon>
        <taxon>Actinomycetes</taxon>
        <taxon>Streptosporangiales</taxon>
        <taxon>Nocardiopsidaceae</taxon>
        <taxon>Nocardiopsis</taxon>
    </lineage>
</organism>
<dbReference type="InterPro" id="IPR050712">
    <property type="entry name" value="NAD(P)H-dep_reductase"/>
</dbReference>
<comment type="caution">
    <text evidence="2">The sequence shown here is derived from an EMBL/GenBank/DDBJ whole genome shotgun (WGS) entry which is preliminary data.</text>
</comment>
<evidence type="ECO:0000259" key="1">
    <source>
        <dbReference type="Pfam" id="PF03358"/>
    </source>
</evidence>
<gene>
    <name evidence="2" type="ORF">O4U47_18600</name>
</gene>
<evidence type="ECO:0000313" key="3">
    <source>
        <dbReference type="Proteomes" id="UP001165685"/>
    </source>
</evidence>
<feature type="domain" description="NADPH-dependent FMN reductase-like" evidence="1">
    <location>
        <begin position="10"/>
        <end position="163"/>
    </location>
</feature>
<dbReference type="PANTHER" id="PTHR30543">
    <property type="entry name" value="CHROMATE REDUCTASE"/>
    <property type="match status" value="1"/>
</dbReference>
<dbReference type="RefSeq" id="WP_270679166.1">
    <property type="nucleotide sequence ID" value="NZ_JAQFWP010000036.1"/>
</dbReference>
<dbReference type="InterPro" id="IPR029039">
    <property type="entry name" value="Flavoprotein-like_sf"/>
</dbReference>
<dbReference type="Gene3D" id="3.40.50.360">
    <property type="match status" value="1"/>
</dbReference>
<name>A0ABT4TPC8_9ACTN</name>
<reference evidence="2" key="1">
    <citation type="submission" date="2023-01" db="EMBL/GenBank/DDBJ databases">
        <title>Draft genome sequence of Nocardiopsis sp. LSu2-4 isolated from halophytes.</title>
        <authorList>
            <person name="Duangmal K."/>
            <person name="Chantavorakit T."/>
        </authorList>
    </citation>
    <scope>NUCLEOTIDE SEQUENCE</scope>
    <source>
        <strain evidence="2">LSu2-4</strain>
    </source>
</reference>
<dbReference type="Proteomes" id="UP001165685">
    <property type="component" value="Unassembled WGS sequence"/>
</dbReference>
<dbReference type="InterPro" id="IPR005025">
    <property type="entry name" value="FMN_Rdtase-like_dom"/>
</dbReference>
<dbReference type="EMBL" id="JAQFWP010000036">
    <property type="protein sequence ID" value="MDA2806527.1"/>
    <property type="molecule type" value="Genomic_DNA"/>
</dbReference>
<dbReference type="PANTHER" id="PTHR30543:SF21">
    <property type="entry name" value="NAD(P)H-DEPENDENT FMN REDUCTASE LOT6"/>
    <property type="match status" value="1"/>
</dbReference>
<keyword evidence="3" id="KW-1185">Reference proteome</keyword>
<accession>A0ABT4TPC8</accession>
<dbReference type="Pfam" id="PF03358">
    <property type="entry name" value="FMN_red"/>
    <property type="match status" value="1"/>
</dbReference>
<dbReference type="SUPFAM" id="SSF52218">
    <property type="entry name" value="Flavoproteins"/>
    <property type="match status" value="1"/>
</dbReference>
<protein>
    <submittedName>
        <fullName evidence="2">NAD(P)H-dependent oxidoreductase</fullName>
    </submittedName>
</protein>
<proteinExistence type="predicted"/>
<sequence>MDTHNETPLKVAVVIGSTRPDRRGDEVGIERKGAAVGRWAHERAQARGGADYTLVDLADIALPLFDEPLPPSLGHYTGEHTRAWARTVDGFDAFVFVTPEYNRSVPAALKNAVDYLYAEWHDKAAGFVGYGAVGAAHAVDHLRGVLSEVRVAHVQAQVSLGLYTDFEDLQHFAPADHQEGALGTMLDQLLPWAQAMRSVREKAARIPAGV</sequence>
<evidence type="ECO:0000313" key="2">
    <source>
        <dbReference type="EMBL" id="MDA2806527.1"/>
    </source>
</evidence>